<feature type="compositionally biased region" description="Low complexity" evidence="1">
    <location>
        <begin position="59"/>
        <end position="77"/>
    </location>
</feature>
<feature type="compositionally biased region" description="Polar residues" evidence="1">
    <location>
        <begin position="86"/>
        <end position="99"/>
    </location>
</feature>
<proteinExistence type="predicted"/>
<feature type="compositionally biased region" description="Basic residues" evidence="1">
    <location>
        <begin position="264"/>
        <end position="277"/>
    </location>
</feature>
<feature type="compositionally biased region" description="Acidic residues" evidence="1">
    <location>
        <begin position="1"/>
        <end position="20"/>
    </location>
</feature>
<dbReference type="EMBL" id="JAYKXP010000014">
    <property type="protein sequence ID" value="KAK7050840.1"/>
    <property type="molecule type" value="Genomic_DNA"/>
</dbReference>
<comment type="caution">
    <text evidence="2">The sequence shown here is derived from an EMBL/GenBank/DDBJ whole genome shotgun (WGS) entry which is preliminary data.</text>
</comment>
<organism evidence="2 3">
    <name type="scientific">Paramarasmius palmivorus</name>
    <dbReference type="NCBI Taxonomy" id="297713"/>
    <lineage>
        <taxon>Eukaryota</taxon>
        <taxon>Fungi</taxon>
        <taxon>Dikarya</taxon>
        <taxon>Basidiomycota</taxon>
        <taxon>Agaricomycotina</taxon>
        <taxon>Agaricomycetes</taxon>
        <taxon>Agaricomycetidae</taxon>
        <taxon>Agaricales</taxon>
        <taxon>Marasmiineae</taxon>
        <taxon>Marasmiaceae</taxon>
        <taxon>Paramarasmius</taxon>
    </lineage>
</organism>
<feature type="compositionally biased region" description="Basic residues" evidence="1">
    <location>
        <begin position="288"/>
        <end position="297"/>
    </location>
</feature>
<feature type="compositionally biased region" description="Polar residues" evidence="1">
    <location>
        <begin position="470"/>
        <end position="499"/>
    </location>
</feature>
<reference evidence="2 3" key="1">
    <citation type="submission" date="2024-01" db="EMBL/GenBank/DDBJ databases">
        <title>A draft genome for a cacao thread blight-causing isolate of Paramarasmius palmivorus.</title>
        <authorList>
            <person name="Baruah I.K."/>
            <person name="Bukari Y."/>
            <person name="Amoako-Attah I."/>
            <person name="Meinhardt L.W."/>
            <person name="Bailey B.A."/>
            <person name="Cohen S.P."/>
        </authorList>
    </citation>
    <scope>NUCLEOTIDE SEQUENCE [LARGE SCALE GENOMIC DNA]</scope>
    <source>
        <strain evidence="2 3">GH-12</strain>
    </source>
</reference>
<feature type="compositionally biased region" description="Pro residues" evidence="1">
    <location>
        <begin position="557"/>
        <end position="567"/>
    </location>
</feature>
<feature type="compositionally biased region" description="Basic residues" evidence="1">
    <location>
        <begin position="152"/>
        <end position="169"/>
    </location>
</feature>
<feature type="compositionally biased region" description="Polar residues" evidence="1">
    <location>
        <begin position="509"/>
        <end position="523"/>
    </location>
</feature>
<dbReference type="AlphaFoldDB" id="A0AAW0DJ27"/>
<feature type="compositionally biased region" description="Basic and acidic residues" evidence="1">
    <location>
        <begin position="278"/>
        <end position="287"/>
    </location>
</feature>
<name>A0AAW0DJ27_9AGAR</name>
<dbReference type="Proteomes" id="UP001383192">
    <property type="component" value="Unassembled WGS sequence"/>
</dbReference>
<feature type="compositionally biased region" description="Polar residues" evidence="1">
    <location>
        <begin position="334"/>
        <end position="343"/>
    </location>
</feature>
<protein>
    <submittedName>
        <fullName evidence="2">Uncharacterized protein</fullName>
    </submittedName>
</protein>
<feature type="compositionally biased region" description="Acidic residues" evidence="1">
    <location>
        <begin position="315"/>
        <end position="324"/>
    </location>
</feature>
<gene>
    <name evidence="2" type="ORF">VNI00_004951</name>
</gene>
<evidence type="ECO:0000313" key="2">
    <source>
        <dbReference type="EMBL" id="KAK7050840.1"/>
    </source>
</evidence>
<sequence>MKSLFSDEDVVADSEGEDDYISPPTLKQKDRVNPDQSAISLYTSNPPVAGDDISSFGGASSSVANTSTSSTRPRPTTAYKGAPGNDSISTSSDVANVKSTRPRPRPAYKGAPGYEPQPQPELSNSKDEKQRQANNPEIIELTDDDDDELAIRPKKKATRAKAPKTKAKPTRVIPSPSPQPSFAAATSPLIPNSTLPPSDPPVSTPSEFSVGLPPIAVMPHIPSSSSSSSKRKRTPERDELDGDIDVYSEIFGDAPPLAPAPPAKKTKEKKPREKKTKKASDEGDKAKSKPKSKKKAKGQNDKEPEGEQAFKSAEFIDDSDDELNLDSVVAKPSGSGSSQTATSRMDEEQESEPPRKKQKQTSAKGKGKDTVTNTNRKGRVVMSDDEEEYAGEECVKEVEVVIPVPVEKRNPKTTKKSSKQTKAADASVPGPSSPVDKDVADKEVELPPKENIEPMRVPDTPVIEKPPIPNATTSETPNNRPTSLTSRYSIAPRTRSTPMSELIRRVNAQPGSPFQPPSATKTPTPYAKPGTPTAYSPYLKSSRSMLSRIAPLHPNRRTPPPLPPPPPPKKKSKKELELEERWEEELVEDVGGMTEWLALSDQERKDMRKAKREKELFGWEE</sequence>
<evidence type="ECO:0000256" key="1">
    <source>
        <dbReference type="SAM" id="MobiDB-lite"/>
    </source>
</evidence>
<feature type="region of interest" description="Disordered" evidence="1">
    <location>
        <begin position="1"/>
        <end position="578"/>
    </location>
</feature>
<evidence type="ECO:0000313" key="3">
    <source>
        <dbReference type="Proteomes" id="UP001383192"/>
    </source>
</evidence>
<accession>A0AAW0DJ27</accession>
<feature type="compositionally biased region" description="Polar residues" evidence="1">
    <location>
        <begin position="34"/>
        <end position="46"/>
    </location>
</feature>
<keyword evidence="3" id="KW-1185">Reference proteome</keyword>
<feature type="compositionally biased region" description="Basic and acidic residues" evidence="1">
    <location>
        <begin position="435"/>
        <end position="453"/>
    </location>
</feature>